<proteinExistence type="predicted"/>
<reference evidence="1" key="1">
    <citation type="journal article" date="2021" name="Nat. Commun.">
        <title>Genetic determinants of endophytism in the Arabidopsis root mycobiome.</title>
        <authorList>
            <person name="Mesny F."/>
            <person name="Miyauchi S."/>
            <person name="Thiergart T."/>
            <person name="Pickel B."/>
            <person name="Atanasova L."/>
            <person name="Karlsson M."/>
            <person name="Huettel B."/>
            <person name="Barry K.W."/>
            <person name="Haridas S."/>
            <person name="Chen C."/>
            <person name="Bauer D."/>
            <person name="Andreopoulos W."/>
            <person name="Pangilinan J."/>
            <person name="LaButti K."/>
            <person name="Riley R."/>
            <person name="Lipzen A."/>
            <person name="Clum A."/>
            <person name="Drula E."/>
            <person name="Henrissat B."/>
            <person name="Kohler A."/>
            <person name="Grigoriev I.V."/>
            <person name="Martin F.M."/>
            <person name="Hacquard S."/>
        </authorList>
    </citation>
    <scope>NUCLEOTIDE SEQUENCE</scope>
    <source>
        <strain evidence="1">MPI-CAGE-CH-0235</strain>
    </source>
</reference>
<comment type="caution">
    <text evidence="1">The sequence shown here is derived from an EMBL/GenBank/DDBJ whole genome shotgun (WGS) entry which is preliminary data.</text>
</comment>
<sequence>MAIRAMEKMYDADPISDSVADGFEDLSDYSDEDLGRSARLNLQVWIRLEVAIQMLSEAVNRHGPGIGQLGAEIKELRIVLEDFELPSTSCRPGL</sequence>
<keyword evidence="2" id="KW-1185">Reference proteome</keyword>
<dbReference type="AlphaFoldDB" id="A0A8K0SVU0"/>
<accession>A0A8K0SVU0</accession>
<organism evidence="1 2">
    <name type="scientific">Stachybotrys elegans</name>
    <dbReference type="NCBI Taxonomy" id="80388"/>
    <lineage>
        <taxon>Eukaryota</taxon>
        <taxon>Fungi</taxon>
        <taxon>Dikarya</taxon>
        <taxon>Ascomycota</taxon>
        <taxon>Pezizomycotina</taxon>
        <taxon>Sordariomycetes</taxon>
        <taxon>Hypocreomycetidae</taxon>
        <taxon>Hypocreales</taxon>
        <taxon>Stachybotryaceae</taxon>
        <taxon>Stachybotrys</taxon>
    </lineage>
</organism>
<protein>
    <submittedName>
        <fullName evidence="1">Uncharacterized protein</fullName>
    </submittedName>
</protein>
<evidence type="ECO:0000313" key="1">
    <source>
        <dbReference type="EMBL" id="KAH7322915.1"/>
    </source>
</evidence>
<name>A0A8K0SVU0_9HYPO</name>
<evidence type="ECO:0000313" key="2">
    <source>
        <dbReference type="Proteomes" id="UP000813444"/>
    </source>
</evidence>
<gene>
    <name evidence="1" type="ORF">B0I35DRAFT_426729</name>
</gene>
<dbReference type="EMBL" id="JAGPNK010000004">
    <property type="protein sequence ID" value="KAH7322915.1"/>
    <property type="molecule type" value="Genomic_DNA"/>
</dbReference>
<dbReference type="Proteomes" id="UP000813444">
    <property type="component" value="Unassembled WGS sequence"/>
</dbReference>